<feature type="domain" description="Bromo" evidence="4">
    <location>
        <begin position="251"/>
        <end position="313"/>
    </location>
</feature>
<dbReference type="SUPFAM" id="SSF47370">
    <property type="entry name" value="Bromodomain"/>
    <property type="match status" value="5"/>
</dbReference>
<accession>A0ABD3NQM3</accession>
<proteinExistence type="predicted"/>
<dbReference type="SMART" id="SM00297">
    <property type="entry name" value="BROMO"/>
    <property type="match status" value="4"/>
</dbReference>
<dbReference type="InterPro" id="IPR001487">
    <property type="entry name" value="Bromodomain"/>
</dbReference>
<evidence type="ECO:0000256" key="1">
    <source>
        <dbReference type="ARBA" id="ARBA00023117"/>
    </source>
</evidence>
<comment type="caution">
    <text evidence="5">The sequence shown here is derived from an EMBL/GenBank/DDBJ whole genome shotgun (WGS) entry which is preliminary data.</text>
</comment>
<feature type="domain" description="Bromo" evidence="4">
    <location>
        <begin position="464"/>
        <end position="537"/>
    </location>
</feature>
<evidence type="ECO:0000256" key="2">
    <source>
        <dbReference type="PROSITE-ProRule" id="PRU00035"/>
    </source>
</evidence>
<organism evidence="5 6">
    <name type="scientific">Stephanodiscus triporus</name>
    <dbReference type="NCBI Taxonomy" id="2934178"/>
    <lineage>
        <taxon>Eukaryota</taxon>
        <taxon>Sar</taxon>
        <taxon>Stramenopiles</taxon>
        <taxon>Ochrophyta</taxon>
        <taxon>Bacillariophyta</taxon>
        <taxon>Coscinodiscophyceae</taxon>
        <taxon>Thalassiosirophycidae</taxon>
        <taxon>Stephanodiscales</taxon>
        <taxon>Stephanodiscaceae</taxon>
        <taxon>Stephanodiscus</taxon>
    </lineage>
</organism>
<dbReference type="PANTHER" id="PTHR45926">
    <property type="entry name" value="OSJNBA0053K19.4 PROTEIN"/>
    <property type="match status" value="1"/>
</dbReference>
<dbReference type="CDD" id="cd04369">
    <property type="entry name" value="Bromodomain"/>
    <property type="match status" value="3"/>
</dbReference>
<dbReference type="AlphaFoldDB" id="A0ABD3NQM3"/>
<evidence type="ECO:0000259" key="4">
    <source>
        <dbReference type="PROSITE" id="PS50014"/>
    </source>
</evidence>
<dbReference type="EMBL" id="JALLAZ020001275">
    <property type="protein sequence ID" value="KAL3777593.1"/>
    <property type="molecule type" value="Genomic_DNA"/>
</dbReference>
<name>A0ABD3NQM3_9STRA</name>
<dbReference type="InterPro" id="IPR036427">
    <property type="entry name" value="Bromodomain-like_sf"/>
</dbReference>
<keyword evidence="6" id="KW-1185">Reference proteome</keyword>
<gene>
    <name evidence="5" type="ORF">ACHAW5_007483</name>
</gene>
<evidence type="ECO:0000256" key="3">
    <source>
        <dbReference type="SAM" id="MobiDB-lite"/>
    </source>
</evidence>
<feature type="domain" description="Bromo" evidence="4">
    <location>
        <begin position="649"/>
        <end position="701"/>
    </location>
</feature>
<keyword evidence="1 2" id="KW-0103">Bromodomain</keyword>
<reference evidence="5 6" key="1">
    <citation type="submission" date="2024-10" db="EMBL/GenBank/DDBJ databases">
        <title>Updated reference genomes for cyclostephanoid diatoms.</title>
        <authorList>
            <person name="Roberts W.R."/>
            <person name="Alverson A.J."/>
        </authorList>
    </citation>
    <scope>NUCLEOTIDE SEQUENCE [LARGE SCALE GENOMIC DNA]</scope>
    <source>
        <strain evidence="5 6">AJA276-08</strain>
    </source>
</reference>
<dbReference type="PRINTS" id="PR00503">
    <property type="entry name" value="BROMODOMAIN"/>
</dbReference>
<dbReference type="Pfam" id="PF00439">
    <property type="entry name" value="Bromodomain"/>
    <property type="match status" value="4"/>
</dbReference>
<evidence type="ECO:0000313" key="6">
    <source>
        <dbReference type="Proteomes" id="UP001530315"/>
    </source>
</evidence>
<dbReference type="Proteomes" id="UP001530315">
    <property type="component" value="Unassembled WGS sequence"/>
</dbReference>
<protein>
    <recommendedName>
        <fullName evidence="4">Bromo domain-containing protein</fullName>
    </recommendedName>
</protein>
<sequence length="917" mass="104711">MACTNAHVRPRLDKNQYDTLSNFVMDLRLIASNCLQYNTTLDDSFRPIAKEFLSTVEDLCKFFIAKPEMPNVVYPSLLYCWTACVEVIDELVNMTNPVDGLQTAWFFLHPVTYFCQGQYPQGYLEKVKRPIDFGTIVQNLLMGRYNNVGSFATDCRQVVENCRIFYAGEEEGASLCEQANRLHVSMERNLGPLLASEESGAGAKARDKAASKYIVIKRPEKDLLRSIMSELREATYTDKTVNITEKATLHFEKPVDATIFTDYPQFVETPMDLETVDRNIESGSYATPEDFEYDISLIFKNCERYNVPKKNIHMVNLGKHTGKIFRKLFAEKMRGGSSVSKRPSLPTLANKIAVLAPSKIGGKKRPASPIPEERPTKRVSIKGPSKAASFGKSVSNSKKLAKKMETSAPPRIIRTDLSAPIPMHVAIASIKESYPGRRQNKDLEGWEAECLKFMRQLMRHPWVSAERPKYIFHVPVHFVFPEIREEYAAKIKKPMDLTTAESKLLEGVYKDAEEFISDIALVFSNAIAFNKEGHDVGEPMSCAYHEASTHLLKYIRWLSLDLLQSCVTDCSDGPVIESGSAPSWKLSTRNRELARKEMESIVFDELIDATEPGDKYSWSEQECEKLLKSLRHTSDIKHMGYFVEMNFPPDYTAFISKPIAWVKCKDKLHERKYNTIGQFVADLRLIFSNALKYNEGARHLSKVSGMAYDSAIHMSGKLEAAIDKMLLTVSDRIGRERIDMITSHRELEAKVRAEEEQRKLQWEKENPGSTVEVKTKLRIVSQRSHRRKMTDFEFPFYDEEDDQEESHTDSMQHAKALYEKQREARANMQEIALSIGISVFRRLQERAAAKARADQMYKQHVERIRIEQARVDEKKGDASGPSVLAAMNDINRKQIQISISMQQPKKQKRKVPLISFE</sequence>
<dbReference type="PROSITE" id="PS50014">
    <property type="entry name" value="BROMODOMAIN_2"/>
    <property type="match status" value="4"/>
</dbReference>
<dbReference type="Gene3D" id="1.20.920.10">
    <property type="entry name" value="Bromodomain-like"/>
    <property type="match status" value="5"/>
</dbReference>
<feature type="region of interest" description="Disordered" evidence="3">
    <location>
        <begin position="360"/>
        <end position="398"/>
    </location>
</feature>
<evidence type="ECO:0000313" key="5">
    <source>
        <dbReference type="EMBL" id="KAL3777593.1"/>
    </source>
</evidence>
<feature type="domain" description="Bromo" evidence="4">
    <location>
        <begin position="99"/>
        <end position="173"/>
    </location>
</feature>